<dbReference type="PIRSF" id="PIRSF006171">
    <property type="entry name" value="RR_citrat_malat"/>
    <property type="match status" value="1"/>
</dbReference>
<keyword evidence="8 9" id="KW-0804">Transcription</keyword>
<gene>
    <name evidence="12" type="ORF">FVP33_08500</name>
</gene>
<evidence type="ECO:0000313" key="13">
    <source>
        <dbReference type="Proteomes" id="UP000321379"/>
    </source>
</evidence>
<dbReference type="GO" id="GO:0000156">
    <property type="term" value="F:phosphorelay response regulator activity"/>
    <property type="evidence" value="ECO:0007669"/>
    <property type="project" value="TreeGrafter"/>
</dbReference>
<dbReference type="Gene3D" id="1.10.10.10">
    <property type="entry name" value="Winged helix-like DNA-binding domain superfamily/Winged helix DNA-binding domain"/>
    <property type="match status" value="1"/>
</dbReference>
<keyword evidence="6 9" id="KW-0238">DNA-binding</keyword>
<dbReference type="Pfam" id="PF00072">
    <property type="entry name" value="Response_reg"/>
    <property type="match status" value="1"/>
</dbReference>
<proteinExistence type="predicted"/>
<dbReference type="SUPFAM" id="SSF52172">
    <property type="entry name" value="CheY-like"/>
    <property type="match status" value="1"/>
</dbReference>
<dbReference type="InterPro" id="IPR036388">
    <property type="entry name" value="WH-like_DNA-bd_sf"/>
</dbReference>
<dbReference type="InterPro" id="IPR024187">
    <property type="entry name" value="Sig_transdc_resp-reg_cit/mal"/>
</dbReference>
<dbReference type="Pfam" id="PF09339">
    <property type="entry name" value="HTH_IclR"/>
    <property type="match status" value="1"/>
</dbReference>
<feature type="domain" description="Response regulatory" evidence="11">
    <location>
        <begin position="6"/>
        <end position="117"/>
    </location>
</feature>
<keyword evidence="2 9" id="KW-0963">Cytoplasm</keyword>
<dbReference type="RefSeq" id="WP_147783149.1">
    <property type="nucleotide sequence ID" value="NZ_VRMG01000005.1"/>
</dbReference>
<feature type="modified residue" description="4-aspartylphosphate" evidence="10">
    <location>
        <position position="57"/>
    </location>
</feature>
<evidence type="ECO:0000256" key="1">
    <source>
        <dbReference type="ARBA" id="ARBA00004496"/>
    </source>
</evidence>
<organism evidence="12 13">
    <name type="scientific">Lacisediminihabitans profunda</name>
    <dbReference type="NCBI Taxonomy" id="2594790"/>
    <lineage>
        <taxon>Bacteria</taxon>
        <taxon>Bacillati</taxon>
        <taxon>Actinomycetota</taxon>
        <taxon>Actinomycetes</taxon>
        <taxon>Micrococcales</taxon>
        <taxon>Microbacteriaceae</taxon>
        <taxon>Lacisediminihabitans</taxon>
    </lineage>
</organism>
<dbReference type="SMART" id="SM00448">
    <property type="entry name" value="REC"/>
    <property type="match status" value="1"/>
</dbReference>
<keyword evidence="5 9" id="KW-0805">Transcription regulation</keyword>
<dbReference type="Proteomes" id="UP000321379">
    <property type="component" value="Unassembled WGS sequence"/>
</dbReference>
<evidence type="ECO:0000259" key="11">
    <source>
        <dbReference type="PROSITE" id="PS50110"/>
    </source>
</evidence>
<keyword evidence="7 9" id="KW-0010">Activator</keyword>
<name>A0A5C8UTF1_9MICO</name>
<evidence type="ECO:0000256" key="5">
    <source>
        <dbReference type="ARBA" id="ARBA00023015"/>
    </source>
</evidence>
<evidence type="ECO:0000256" key="7">
    <source>
        <dbReference type="ARBA" id="ARBA00023159"/>
    </source>
</evidence>
<evidence type="ECO:0000256" key="10">
    <source>
        <dbReference type="PROSITE-ProRule" id="PRU00169"/>
    </source>
</evidence>
<dbReference type="PANTHER" id="PTHR45526:SF1">
    <property type="entry name" value="TRANSCRIPTIONAL REGULATORY PROTEIN DCUR-RELATED"/>
    <property type="match status" value="1"/>
</dbReference>
<dbReference type="InterPro" id="IPR051271">
    <property type="entry name" value="2C-system_Tx_regulators"/>
</dbReference>
<evidence type="ECO:0000256" key="3">
    <source>
        <dbReference type="ARBA" id="ARBA00022553"/>
    </source>
</evidence>
<dbReference type="PANTHER" id="PTHR45526">
    <property type="entry name" value="TRANSCRIPTIONAL REGULATORY PROTEIN DPIA"/>
    <property type="match status" value="1"/>
</dbReference>
<evidence type="ECO:0000256" key="6">
    <source>
        <dbReference type="ARBA" id="ARBA00023125"/>
    </source>
</evidence>
<dbReference type="EMBL" id="VRMG01000005">
    <property type="protein sequence ID" value="TXN31562.1"/>
    <property type="molecule type" value="Genomic_DNA"/>
</dbReference>
<dbReference type="PROSITE" id="PS50110">
    <property type="entry name" value="RESPONSE_REGULATORY"/>
    <property type="match status" value="1"/>
</dbReference>
<evidence type="ECO:0000256" key="8">
    <source>
        <dbReference type="ARBA" id="ARBA00023163"/>
    </source>
</evidence>
<comment type="caution">
    <text evidence="12">The sequence shown here is derived from an EMBL/GenBank/DDBJ whole genome shotgun (WGS) entry which is preliminary data.</text>
</comment>
<keyword evidence="4 9" id="KW-0902">Two-component regulatory system</keyword>
<sequence>MADDIRVLIVDDDFHVAKLHVAYVNAIPGFTALPPVSGGEEAIRVVRAMQPELVLLDIYLPDVNGLDVLRGLDVDVFVISAASDVASVQKALRRGALSYLIKPFRAEFLEQRLRAYARYRSVLAAGNTLDQEAVERALRILHPGESGAGKPRAATEAAVLEILRRTSVPTAASEVASEVGISRATAQRYLSSLVYEGAASVQLRYGSTGRPEHRYSVRGAGPADS</sequence>
<dbReference type="GO" id="GO:0005737">
    <property type="term" value="C:cytoplasm"/>
    <property type="evidence" value="ECO:0007669"/>
    <property type="project" value="UniProtKB-SubCell"/>
</dbReference>
<dbReference type="InterPro" id="IPR005471">
    <property type="entry name" value="Tscrpt_reg_IclR_N"/>
</dbReference>
<reference evidence="12 13" key="1">
    <citation type="submission" date="2019-08" db="EMBL/GenBank/DDBJ databases">
        <title>Bacterial whole genome sequence for Glaciihabitans sp. CHu50b-6-2.</title>
        <authorList>
            <person name="Jin L."/>
        </authorList>
    </citation>
    <scope>NUCLEOTIDE SEQUENCE [LARGE SCALE GENOMIC DNA]</scope>
    <source>
        <strain evidence="12 13">CHu50b-6-2</strain>
    </source>
</reference>
<evidence type="ECO:0000256" key="2">
    <source>
        <dbReference type="ARBA" id="ARBA00022490"/>
    </source>
</evidence>
<evidence type="ECO:0000256" key="4">
    <source>
        <dbReference type="ARBA" id="ARBA00023012"/>
    </source>
</evidence>
<accession>A0A5C8UTF1</accession>
<keyword evidence="13" id="KW-1185">Reference proteome</keyword>
<dbReference type="Gene3D" id="3.40.50.2300">
    <property type="match status" value="1"/>
</dbReference>
<keyword evidence="3 10" id="KW-0597">Phosphoprotein</keyword>
<dbReference type="SUPFAM" id="SSF46785">
    <property type="entry name" value="Winged helix' DNA-binding domain"/>
    <property type="match status" value="1"/>
</dbReference>
<dbReference type="GO" id="GO:0003700">
    <property type="term" value="F:DNA-binding transcription factor activity"/>
    <property type="evidence" value="ECO:0007669"/>
    <property type="project" value="InterPro"/>
</dbReference>
<dbReference type="AlphaFoldDB" id="A0A5C8UTF1"/>
<evidence type="ECO:0000313" key="12">
    <source>
        <dbReference type="EMBL" id="TXN31562.1"/>
    </source>
</evidence>
<dbReference type="InterPro" id="IPR001789">
    <property type="entry name" value="Sig_transdc_resp-reg_receiver"/>
</dbReference>
<dbReference type="InterPro" id="IPR036390">
    <property type="entry name" value="WH_DNA-bd_sf"/>
</dbReference>
<evidence type="ECO:0000256" key="9">
    <source>
        <dbReference type="PIRNR" id="PIRNR006171"/>
    </source>
</evidence>
<comment type="subcellular location">
    <subcellularLocation>
        <location evidence="1 9">Cytoplasm</location>
    </subcellularLocation>
</comment>
<dbReference type="InterPro" id="IPR011006">
    <property type="entry name" value="CheY-like_superfamily"/>
</dbReference>
<dbReference type="GO" id="GO:0003677">
    <property type="term" value="F:DNA binding"/>
    <property type="evidence" value="ECO:0007669"/>
    <property type="project" value="UniProtKB-KW"/>
</dbReference>
<protein>
    <recommendedName>
        <fullName evidence="9">Transcriptional regulatory protein</fullName>
    </recommendedName>
</protein>